<reference evidence="10" key="1">
    <citation type="submission" date="2017-02" db="EMBL/GenBank/DDBJ databases">
        <authorList>
            <person name="Varghese N."/>
            <person name="Submissions S."/>
        </authorList>
    </citation>
    <scope>NUCLEOTIDE SEQUENCE [LARGE SCALE GENOMIC DNA]</scope>
    <source>
        <strain evidence="10">DSM 15739</strain>
    </source>
</reference>
<dbReference type="Pfam" id="PF00288">
    <property type="entry name" value="GHMP_kinases_N"/>
    <property type="match status" value="1"/>
</dbReference>
<dbReference type="InterPro" id="IPR013750">
    <property type="entry name" value="GHMP_kinase_C_dom"/>
</dbReference>
<dbReference type="GO" id="GO:0019287">
    <property type="term" value="P:isopentenyl diphosphate biosynthetic process, mevalonate pathway"/>
    <property type="evidence" value="ECO:0007669"/>
    <property type="project" value="UniProtKB-UniPathway"/>
</dbReference>
<dbReference type="SUPFAM" id="SSF54211">
    <property type="entry name" value="Ribosomal protein S5 domain 2-like"/>
    <property type="match status" value="1"/>
</dbReference>
<protein>
    <recommendedName>
        <fullName evidence="2">phosphomevalonate kinase</fullName>
        <ecNumber evidence="2">2.7.4.2</ecNumber>
    </recommendedName>
</protein>
<dbReference type="PRINTS" id="PR00959">
    <property type="entry name" value="MEVGALKINASE"/>
</dbReference>
<dbReference type="InterPro" id="IPR020568">
    <property type="entry name" value="Ribosomal_Su5_D2-typ_SF"/>
</dbReference>
<dbReference type="NCBIfam" id="TIGR01220">
    <property type="entry name" value="Pmev_kin_Gr_pos"/>
    <property type="match status" value="1"/>
</dbReference>
<evidence type="ECO:0000256" key="5">
    <source>
        <dbReference type="ARBA" id="ARBA00022777"/>
    </source>
</evidence>
<evidence type="ECO:0000256" key="1">
    <source>
        <dbReference type="ARBA" id="ARBA00005017"/>
    </source>
</evidence>
<evidence type="ECO:0000256" key="2">
    <source>
        <dbReference type="ARBA" id="ARBA00012958"/>
    </source>
</evidence>
<dbReference type="UniPathway" id="UPA00057">
    <property type="reaction ID" value="UER00099"/>
</dbReference>
<evidence type="ECO:0000259" key="7">
    <source>
        <dbReference type="Pfam" id="PF00288"/>
    </source>
</evidence>
<evidence type="ECO:0000259" key="8">
    <source>
        <dbReference type="Pfam" id="PF08544"/>
    </source>
</evidence>
<evidence type="ECO:0000256" key="6">
    <source>
        <dbReference type="ARBA" id="ARBA00022840"/>
    </source>
</evidence>
<dbReference type="OrthoDB" id="1522677at2"/>
<dbReference type="PANTHER" id="PTHR31814">
    <property type="match status" value="1"/>
</dbReference>
<dbReference type="PANTHER" id="PTHR31814:SF2">
    <property type="entry name" value="PHOSPHOMEVALONATE KINASE"/>
    <property type="match status" value="1"/>
</dbReference>
<feature type="domain" description="GHMP kinase N-terminal" evidence="7">
    <location>
        <begin position="103"/>
        <end position="197"/>
    </location>
</feature>
<keyword evidence="6" id="KW-0067">ATP-binding</keyword>
<dbReference type="GO" id="GO:0004631">
    <property type="term" value="F:phosphomevalonate kinase activity"/>
    <property type="evidence" value="ECO:0007669"/>
    <property type="project" value="UniProtKB-EC"/>
</dbReference>
<evidence type="ECO:0000313" key="10">
    <source>
        <dbReference type="Proteomes" id="UP000189941"/>
    </source>
</evidence>
<dbReference type="Gene3D" id="3.30.70.890">
    <property type="entry name" value="GHMP kinase, C-terminal domain"/>
    <property type="match status" value="1"/>
</dbReference>
<proteinExistence type="predicted"/>
<dbReference type="InterPro" id="IPR006204">
    <property type="entry name" value="GHMP_kinase_N_dom"/>
</dbReference>
<gene>
    <name evidence="9" type="ORF">SAMN02746011_00902</name>
</gene>
<dbReference type="EC" id="2.7.4.2" evidence="2"/>
<dbReference type="InterPro" id="IPR014721">
    <property type="entry name" value="Ribsml_uS5_D2-typ_fold_subgr"/>
</dbReference>
<keyword evidence="3" id="KW-0808">Transferase</keyword>
<dbReference type="SUPFAM" id="SSF55060">
    <property type="entry name" value="GHMP Kinase, C-terminal domain"/>
    <property type="match status" value="1"/>
</dbReference>
<keyword evidence="5 9" id="KW-0418">Kinase</keyword>
<evidence type="ECO:0000256" key="4">
    <source>
        <dbReference type="ARBA" id="ARBA00022741"/>
    </source>
</evidence>
<dbReference type="InterPro" id="IPR005917">
    <property type="entry name" value="Pmev_kinase_bact"/>
</dbReference>
<dbReference type="InterPro" id="IPR036554">
    <property type="entry name" value="GHMP_kinase_C_sf"/>
</dbReference>
<dbReference type="InterPro" id="IPR035102">
    <property type="entry name" value="Phosphomevalonate_kinase"/>
</dbReference>
<dbReference type="EMBL" id="FUWO01000006">
    <property type="protein sequence ID" value="SJZ47742.1"/>
    <property type="molecule type" value="Genomic_DNA"/>
</dbReference>
<dbReference type="GO" id="GO:0005524">
    <property type="term" value="F:ATP binding"/>
    <property type="evidence" value="ECO:0007669"/>
    <property type="project" value="UniProtKB-KW"/>
</dbReference>
<evidence type="ECO:0000313" key="9">
    <source>
        <dbReference type="EMBL" id="SJZ47742.1"/>
    </source>
</evidence>
<dbReference type="STRING" id="1121925.SAMN02746011_00902"/>
<dbReference type="AlphaFoldDB" id="A0A1T4KZ61"/>
<name>A0A1T4KZ61_9LACT</name>
<organism evidence="9 10">
    <name type="scientific">Globicatella sulfidifaciens DSM 15739</name>
    <dbReference type="NCBI Taxonomy" id="1121925"/>
    <lineage>
        <taxon>Bacteria</taxon>
        <taxon>Bacillati</taxon>
        <taxon>Bacillota</taxon>
        <taxon>Bacilli</taxon>
        <taxon>Lactobacillales</taxon>
        <taxon>Aerococcaceae</taxon>
        <taxon>Globicatella</taxon>
    </lineage>
</organism>
<accession>A0A1T4KZ61</accession>
<dbReference type="Proteomes" id="UP000189941">
    <property type="component" value="Unassembled WGS sequence"/>
</dbReference>
<dbReference type="Pfam" id="PF08544">
    <property type="entry name" value="GHMP_kinases_C"/>
    <property type="match status" value="1"/>
</dbReference>
<comment type="pathway">
    <text evidence="1">Isoprenoid biosynthesis; isopentenyl diphosphate biosynthesis via mevalonate pathway; isopentenyl diphosphate from (R)-mevalonate: step 2/3.</text>
</comment>
<dbReference type="Gene3D" id="3.30.230.10">
    <property type="match status" value="1"/>
</dbReference>
<evidence type="ECO:0000256" key="3">
    <source>
        <dbReference type="ARBA" id="ARBA00022679"/>
    </source>
</evidence>
<keyword evidence="4" id="KW-0547">Nucleotide-binding</keyword>
<keyword evidence="10" id="KW-1185">Reference proteome</keyword>
<dbReference type="RefSeq" id="WP_078755691.1">
    <property type="nucleotide sequence ID" value="NZ_FUWO01000006.1"/>
</dbReference>
<sequence>MPYKDLLLETLEIESEQTFVTQTVSTPGKLYIAGEYAILEPGQAAILVALDAYLSCTIRLATDNLSGTLQSTTIQNEPFNYTRSSHNQPGLMPGAMWPKRWAYVLSAIETVERLLVELNRPLQNYHIQYETDLEAENGRKYGLGSSGAVTVSTIRALLRFYGYSAHPLIIYKLAAIASLKVSTKGSFGDLAASAYGGWIYYQSPDRQWLAEQIAATPSLTQLLTKDWPQLVIRHLAVPHSVDLVIGWTDAPASTDELVHHYQQNRETESDVYQQFLVNSQATVQQLAQDLERGDVTLIQKGIAKARQLLRKMTHYWQLPLETNHLTQLIEIAQSYQYEAKSSGAGGGDCGIAIGSSHLNRQELLNSWKVANIIPLPYQVTKPFQESE</sequence>
<feature type="domain" description="GHMP kinase C-terminal" evidence="8">
    <location>
        <begin position="287"/>
        <end position="367"/>
    </location>
</feature>